<dbReference type="InterPro" id="IPR016159">
    <property type="entry name" value="Cullin_repeat-like_dom_sf"/>
</dbReference>
<evidence type="ECO:0000313" key="4">
    <source>
        <dbReference type="EMBL" id="CAF4357816.1"/>
    </source>
</evidence>
<reference evidence="4" key="1">
    <citation type="submission" date="2021-02" db="EMBL/GenBank/DDBJ databases">
        <authorList>
            <person name="Nowell W R."/>
        </authorList>
    </citation>
    <scope>NUCLEOTIDE SEQUENCE</scope>
</reference>
<organism evidence="4 5">
    <name type="scientific">Adineta steineri</name>
    <dbReference type="NCBI Taxonomy" id="433720"/>
    <lineage>
        <taxon>Eukaryota</taxon>
        <taxon>Metazoa</taxon>
        <taxon>Spiralia</taxon>
        <taxon>Gnathifera</taxon>
        <taxon>Rotifera</taxon>
        <taxon>Eurotatoria</taxon>
        <taxon>Bdelloidea</taxon>
        <taxon>Adinetida</taxon>
        <taxon>Adinetidae</taxon>
        <taxon>Adineta</taxon>
    </lineage>
</organism>
<gene>
    <name evidence="4" type="ORF">OXD698_LOCUS49136</name>
</gene>
<feature type="domain" description="Exocyst complex subunit Exo70 C-terminal" evidence="3">
    <location>
        <begin position="8"/>
        <end position="96"/>
    </location>
</feature>
<evidence type="ECO:0000313" key="5">
    <source>
        <dbReference type="Proteomes" id="UP000663844"/>
    </source>
</evidence>
<evidence type="ECO:0000256" key="1">
    <source>
        <dbReference type="ARBA" id="ARBA00006756"/>
    </source>
</evidence>
<evidence type="ECO:0000256" key="2">
    <source>
        <dbReference type="ARBA" id="ARBA00022448"/>
    </source>
</evidence>
<comment type="caution">
    <text evidence="4">The sequence shown here is derived from an EMBL/GenBank/DDBJ whole genome shotgun (WGS) entry which is preliminary data.</text>
</comment>
<accession>A0A820LIC7</accession>
<keyword evidence="2" id="KW-0813">Transport</keyword>
<comment type="similarity">
    <text evidence="1">Belongs to the EXO70 family.</text>
</comment>
<name>A0A820LIC7_9BILA</name>
<protein>
    <recommendedName>
        <fullName evidence="3">Exocyst complex subunit Exo70 C-terminal domain-containing protein</fullName>
    </recommendedName>
</protein>
<dbReference type="Proteomes" id="UP000663844">
    <property type="component" value="Unassembled WGS sequence"/>
</dbReference>
<dbReference type="GO" id="GO:0005546">
    <property type="term" value="F:phosphatidylinositol-4,5-bisphosphate binding"/>
    <property type="evidence" value="ECO:0007669"/>
    <property type="project" value="InterPro"/>
</dbReference>
<proteinExistence type="inferred from homology"/>
<sequence>TSSGGLSGPEKGLYDLGTYFAQLVQALHVSLFRKSESYPSRTDTTIRAIFILNNMNYLLKRLENSSLLGIIQRYQPYLKGKYENDFQTHLKDYTKWYYFILHI</sequence>
<dbReference type="GO" id="GO:0000145">
    <property type="term" value="C:exocyst"/>
    <property type="evidence" value="ECO:0007669"/>
    <property type="project" value="InterPro"/>
</dbReference>
<feature type="non-terminal residue" evidence="4">
    <location>
        <position position="1"/>
    </location>
</feature>
<evidence type="ECO:0000259" key="3">
    <source>
        <dbReference type="Pfam" id="PF03081"/>
    </source>
</evidence>
<dbReference type="Pfam" id="PF03081">
    <property type="entry name" value="Exo70_C"/>
    <property type="match status" value="1"/>
</dbReference>
<dbReference type="InterPro" id="IPR046364">
    <property type="entry name" value="Exo70_C"/>
</dbReference>
<dbReference type="GO" id="GO:0006887">
    <property type="term" value="P:exocytosis"/>
    <property type="evidence" value="ECO:0007669"/>
    <property type="project" value="InterPro"/>
</dbReference>
<dbReference type="EMBL" id="CAJOAZ010021632">
    <property type="protein sequence ID" value="CAF4357816.1"/>
    <property type="molecule type" value="Genomic_DNA"/>
</dbReference>
<dbReference type="Gene3D" id="1.20.1280.170">
    <property type="entry name" value="Exocyst complex component Exo70"/>
    <property type="match status" value="1"/>
</dbReference>
<dbReference type="SUPFAM" id="SSF74788">
    <property type="entry name" value="Cullin repeat-like"/>
    <property type="match status" value="1"/>
</dbReference>
<dbReference type="AlphaFoldDB" id="A0A820LIC7"/>